<evidence type="ECO:0000256" key="1">
    <source>
        <dbReference type="SAM" id="MobiDB-lite"/>
    </source>
</evidence>
<accession>A0A371GJ30</accession>
<name>A0A371GJ30_MUCPR</name>
<organism evidence="2 3">
    <name type="scientific">Mucuna pruriens</name>
    <name type="common">Velvet bean</name>
    <name type="synonym">Dolichos pruriens</name>
    <dbReference type="NCBI Taxonomy" id="157652"/>
    <lineage>
        <taxon>Eukaryota</taxon>
        <taxon>Viridiplantae</taxon>
        <taxon>Streptophyta</taxon>
        <taxon>Embryophyta</taxon>
        <taxon>Tracheophyta</taxon>
        <taxon>Spermatophyta</taxon>
        <taxon>Magnoliopsida</taxon>
        <taxon>eudicotyledons</taxon>
        <taxon>Gunneridae</taxon>
        <taxon>Pentapetalae</taxon>
        <taxon>rosids</taxon>
        <taxon>fabids</taxon>
        <taxon>Fabales</taxon>
        <taxon>Fabaceae</taxon>
        <taxon>Papilionoideae</taxon>
        <taxon>50 kb inversion clade</taxon>
        <taxon>NPAAA clade</taxon>
        <taxon>indigoferoid/millettioid clade</taxon>
        <taxon>Phaseoleae</taxon>
        <taxon>Mucuna</taxon>
    </lineage>
</organism>
<dbReference type="EMBL" id="QJKJ01005372">
    <property type="protein sequence ID" value="RDX90545.1"/>
    <property type="molecule type" value="Genomic_DNA"/>
</dbReference>
<proteinExistence type="predicted"/>
<dbReference type="OrthoDB" id="1458780at2759"/>
<dbReference type="AlphaFoldDB" id="A0A371GJ30"/>
<keyword evidence="3" id="KW-1185">Reference proteome</keyword>
<comment type="caution">
    <text evidence="2">The sequence shown here is derived from an EMBL/GenBank/DDBJ whole genome shotgun (WGS) entry which is preliminary data.</text>
</comment>
<dbReference type="Proteomes" id="UP000257109">
    <property type="component" value="Unassembled WGS sequence"/>
</dbReference>
<sequence length="234" mass="26693">MEDNESIVNYFDRIQELVNAMRTCKEKVTDQQVESKDLDTMEVEELQHSLEVHEMRARTNYKGKVLGKGINPAPIRNTKIKNLMKLVSLLKEGGQTKHRSKAAAPKTARNGKEGAKNKPNNRAHLAQDEGTDSDSEAVMLLAITSNEAQPRITIEEEEKELIATPVFNKVFAVRRPLQLRDQELFQDSTVNLEGELIHSKLKPVEFETAVTEEKWLKAMKEEINSIEKNQTWEL</sequence>
<feature type="non-terminal residue" evidence="2">
    <location>
        <position position="234"/>
    </location>
</feature>
<evidence type="ECO:0000313" key="3">
    <source>
        <dbReference type="Proteomes" id="UP000257109"/>
    </source>
</evidence>
<evidence type="ECO:0000313" key="2">
    <source>
        <dbReference type="EMBL" id="RDX90545.1"/>
    </source>
</evidence>
<reference evidence="2" key="1">
    <citation type="submission" date="2018-05" db="EMBL/GenBank/DDBJ databases">
        <title>Draft genome of Mucuna pruriens seed.</title>
        <authorList>
            <person name="Nnadi N.E."/>
            <person name="Vos R."/>
            <person name="Hasami M.H."/>
            <person name="Devisetty U.K."/>
            <person name="Aguiy J.C."/>
        </authorList>
    </citation>
    <scope>NUCLEOTIDE SEQUENCE [LARGE SCALE GENOMIC DNA]</scope>
    <source>
        <strain evidence="2">JCA_2017</strain>
    </source>
</reference>
<feature type="region of interest" description="Disordered" evidence="1">
    <location>
        <begin position="93"/>
        <end position="132"/>
    </location>
</feature>
<feature type="non-terminal residue" evidence="2">
    <location>
        <position position="1"/>
    </location>
</feature>
<protein>
    <submittedName>
        <fullName evidence="2">Uncharacterized protein</fullName>
    </submittedName>
</protein>
<gene>
    <name evidence="2" type="ORF">CR513_27573</name>
</gene>